<dbReference type="GeneID" id="60324954"/>
<accession>A0A6M3SYT9</accession>
<organism evidence="1 2">
    <name type="scientific">Mycobacterium phage MarkPhew</name>
    <dbReference type="NCBI Taxonomy" id="2725625"/>
    <lineage>
        <taxon>Viruses</taxon>
        <taxon>Duplodnaviria</taxon>
        <taxon>Heunggongvirae</taxon>
        <taxon>Uroviricota</taxon>
        <taxon>Caudoviricetes</taxon>
        <taxon>Weiservirinae</taxon>
        <taxon>Anayavirus</taxon>
        <taxon>Anayavirus markphew</taxon>
    </lineage>
</organism>
<sequence>MASSQVIFLDGPLAGQVREVPSAHYDQSDEPRPSFLFDVQTYSGTWDAPQRETVTYRLKPNRLSTGPRWAFAVGEKVGEQVVCTQAFSPDAIEAMGGDHFEQMVTYHAEKALNGTCSAEGLHVAEITEVFRGTRRDAIAAAYLQQPDGIKAAAALRNVEALGEYLASQVWVIHEGVAVMPS</sequence>
<keyword evidence="2" id="KW-1185">Reference proteome</keyword>
<dbReference type="RefSeq" id="YP_009953481.1">
    <property type="nucleotide sequence ID" value="NC_051622.1"/>
</dbReference>
<reference evidence="2" key="1">
    <citation type="submission" date="2020-04" db="EMBL/GenBank/DDBJ databases">
        <authorList>
            <person name="Beauchamp P."/>
            <person name="Lattanzi R."/>
            <person name="Bidaburu M."/>
            <person name="Columbini C."/>
            <person name="Evard R."/>
            <person name="Fitzgerald S."/>
            <person name="Lopez A.J."/>
            <person name="Braley A."/>
            <person name="Ettinger A.-S.H."/>
            <person name="Anders K.R."/>
            <person name="Garlena R.A."/>
            <person name="Russell D.A."/>
            <person name="Pope W.H."/>
            <person name="Jacobs-Sera D."/>
            <person name="Hatfull G.F."/>
        </authorList>
    </citation>
    <scope>NUCLEOTIDE SEQUENCE [LARGE SCALE GENOMIC DNA]</scope>
</reference>
<dbReference type="Proteomes" id="UP000501459">
    <property type="component" value="Segment"/>
</dbReference>
<dbReference type="EMBL" id="MT310859">
    <property type="protein sequence ID" value="QJD50390.1"/>
    <property type="molecule type" value="Genomic_DNA"/>
</dbReference>
<name>A0A6M3SYT9_9CAUD</name>
<gene>
    <name evidence="1" type="primary">90</name>
    <name evidence="1" type="ORF">SEA_MARKPHEW_90</name>
</gene>
<evidence type="ECO:0000313" key="2">
    <source>
        <dbReference type="Proteomes" id="UP000501459"/>
    </source>
</evidence>
<proteinExistence type="predicted"/>
<protein>
    <submittedName>
        <fullName evidence="1">Uncharacterized protein</fullName>
    </submittedName>
</protein>
<dbReference type="KEGG" id="vg:60324954"/>
<evidence type="ECO:0000313" key="1">
    <source>
        <dbReference type="EMBL" id="QJD50390.1"/>
    </source>
</evidence>